<feature type="binding site" evidence="9">
    <location>
        <position position="442"/>
    </location>
    <ligand>
        <name>Mg(2+)</name>
        <dbReference type="ChEBI" id="CHEBI:18420"/>
        <label>2</label>
    </ligand>
</feature>
<dbReference type="GeneID" id="80400330"/>
<evidence type="ECO:0000256" key="2">
    <source>
        <dbReference type="ARBA" id="ARBA00022484"/>
    </source>
</evidence>
<protein>
    <recommendedName>
        <fullName evidence="1">RNA-directed RNA polymerase</fullName>
        <ecNumber evidence="1">2.7.7.48</ecNumber>
    </recommendedName>
    <alternativeName>
        <fullName evidence="7">RNA replicase beta chain</fullName>
    </alternativeName>
</protein>
<keyword evidence="9" id="KW-0460">Magnesium</keyword>
<accession>A0A8S5L5Q6</accession>
<dbReference type="InterPro" id="IPR005093">
    <property type="entry name" value="RNArep_beta"/>
</dbReference>
<proteinExistence type="predicted"/>
<evidence type="ECO:0000256" key="9">
    <source>
        <dbReference type="PIRSR" id="PIRSR605093-1"/>
    </source>
</evidence>
<dbReference type="SUPFAM" id="SSF56672">
    <property type="entry name" value="DNA/RNA polymerases"/>
    <property type="match status" value="1"/>
</dbReference>
<comment type="catalytic activity">
    <reaction evidence="8">
        <text>RNA(n) + a ribonucleoside 5'-triphosphate = RNA(n+1) + diphosphate</text>
        <dbReference type="Rhea" id="RHEA:21248"/>
        <dbReference type="Rhea" id="RHEA-COMP:14527"/>
        <dbReference type="Rhea" id="RHEA-COMP:17342"/>
        <dbReference type="ChEBI" id="CHEBI:33019"/>
        <dbReference type="ChEBI" id="CHEBI:61557"/>
        <dbReference type="ChEBI" id="CHEBI:140395"/>
        <dbReference type="EC" id="2.7.7.48"/>
    </reaction>
</comment>
<keyword evidence="3" id="KW-0808">Transferase</keyword>
<dbReference type="EMBL" id="BK014216">
    <property type="protein sequence ID" value="DAD52821.1"/>
    <property type="molecule type" value="Genomic_RNA"/>
</dbReference>
<evidence type="ECO:0000313" key="12">
    <source>
        <dbReference type="Proteomes" id="UP000676514"/>
    </source>
</evidence>
<organism evidence="11 12">
    <name type="scientific">ssRNA phage SRR7976357_12</name>
    <dbReference type="NCBI Taxonomy" id="2786741"/>
    <lineage>
        <taxon>Viruses</taxon>
        <taxon>Riboviria</taxon>
        <taxon>Orthornavirae</taxon>
        <taxon>Lenarviricota</taxon>
        <taxon>Leviviricetes</taxon>
        <taxon>Timlovirales</taxon>
        <taxon>Steitzviridae</taxon>
        <taxon>Kecuhnavirus</taxon>
        <taxon>Kecuhnavirus borborovicinum</taxon>
    </lineage>
</organism>
<keyword evidence="2 11" id="KW-0696">RNA-directed RNA polymerase</keyword>
<dbReference type="EC" id="2.7.7.48" evidence="1"/>
<dbReference type="PROSITE" id="PS50522">
    <property type="entry name" value="RDRP_PHAGE"/>
    <property type="match status" value="1"/>
</dbReference>
<comment type="cofactor">
    <cofactor evidence="9">
        <name>Mg(2+)</name>
        <dbReference type="ChEBI" id="CHEBI:18420"/>
    </cofactor>
    <text evidence="9">Binds 2 Mg(2+) per subunit.</text>
</comment>
<dbReference type="InterPro" id="IPR007096">
    <property type="entry name" value="RNA-dir_Rpol_cat_phage"/>
</dbReference>
<evidence type="ECO:0000256" key="3">
    <source>
        <dbReference type="ARBA" id="ARBA00022679"/>
    </source>
</evidence>
<keyword evidence="6" id="KW-0693">Viral RNA replication</keyword>
<gene>
    <name evidence="11" type="primary">SRR7976357_12_3</name>
</gene>
<keyword evidence="9" id="KW-0479">Metal-binding</keyword>
<evidence type="ECO:0000313" key="11">
    <source>
        <dbReference type="EMBL" id="DAD52821.1"/>
    </source>
</evidence>
<evidence type="ECO:0000256" key="8">
    <source>
        <dbReference type="ARBA" id="ARBA00048744"/>
    </source>
</evidence>
<dbReference type="GO" id="GO:0046872">
    <property type="term" value="F:metal ion binding"/>
    <property type="evidence" value="ECO:0007669"/>
    <property type="project" value="UniProtKB-KW"/>
</dbReference>
<keyword evidence="12" id="KW-1185">Reference proteome</keyword>
<reference evidence="11" key="1">
    <citation type="submission" date="2020-09" db="EMBL/GenBank/DDBJ databases">
        <title>Leviviricetes taxonomy.</title>
        <authorList>
            <person name="Stockdale S.R."/>
            <person name="Callanan J."/>
            <person name="Adriaenssens E.M."/>
            <person name="Kuhn J.H."/>
            <person name="Rumnieks J."/>
            <person name="Shkoporov A."/>
            <person name="Draper L.A."/>
            <person name="Ross P."/>
            <person name="Hill C."/>
        </authorList>
    </citation>
    <scope>NUCLEOTIDE SEQUENCE</scope>
</reference>
<feature type="domain" description="RdRp catalytic" evidence="10">
    <location>
        <begin position="324"/>
        <end position="474"/>
    </location>
</feature>
<evidence type="ECO:0000256" key="4">
    <source>
        <dbReference type="ARBA" id="ARBA00022695"/>
    </source>
</evidence>
<evidence type="ECO:0000256" key="6">
    <source>
        <dbReference type="ARBA" id="ARBA00022953"/>
    </source>
</evidence>
<evidence type="ECO:0000259" key="10">
    <source>
        <dbReference type="PROSITE" id="PS50522"/>
    </source>
</evidence>
<evidence type="ECO:0000256" key="7">
    <source>
        <dbReference type="ARBA" id="ARBA00030248"/>
    </source>
</evidence>
<keyword evidence="4" id="KW-0548">Nucleotidyltransferase</keyword>
<sequence>MKSYLTLAVSTYGGIFSDAAARWPDMSETFGKDLSYLRRAVEERGISFLTITLPDLGKVIDRSLDQGFLDLASFPRGVTRNRRGPVFLRELFNKVFDNDMVLRNDPCVDAITFLRQICFCCKKLRLECPQSKLEETLDEFFQIEAGLPPSYPNTWDSDIPEWLPRCGHPLWGDQDLVRTDLFEDTKRSSVDWSLLRAIARRVTSSIGEPDWWSLTPKHGPGVVSEGPVVKYDFPYWPKKLDLWFPYDWFGSGDLNHREPPSSREPSSRLIAVPKSMKGPRLICAEPTAHQWIQQCIWRWLEARVIQSPYLSDSITFRSQENSRKRALNASIDRKHCTIDLSSASDRISTRLVEYIFQGSSILDGLHACRTRSLSQNLTERHGSLCVLRKFSTMGSAVTFPIQSILFAILTVFSMAYSQGKKVSDLTDNTLKGMFREITVFGDDIIAPREYLSAITEVFTSCGLKINSSKTFSDGYFRESCGMDAYKGYDVTPAYLLEPYGDSPTSMASVVEASNNFFSKGYWRTAYAIESSIPISERKLLHIGSMDDGTFGLRSFCGTSTDHLRMGWDSSLQRMYSISLQITSKVRVVRGRGEACLSQYFFEKPDPLYAWSSGQASSVRLRKRRTRVYVNT</sequence>
<evidence type="ECO:0000256" key="5">
    <source>
        <dbReference type="ARBA" id="ARBA00022741"/>
    </source>
</evidence>
<dbReference type="InterPro" id="IPR043502">
    <property type="entry name" value="DNA/RNA_pol_sf"/>
</dbReference>
<feature type="binding site" evidence="9">
    <location>
        <position position="339"/>
    </location>
    <ligand>
        <name>Mg(2+)</name>
        <dbReference type="ChEBI" id="CHEBI:18420"/>
        <label>2</label>
    </ligand>
</feature>
<dbReference type="KEGG" id="vg:80400330"/>
<dbReference type="GO" id="GO:0000166">
    <property type="term" value="F:nucleotide binding"/>
    <property type="evidence" value="ECO:0007669"/>
    <property type="project" value="UniProtKB-KW"/>
</dbReference>
<keyword evidence="5" id="KW-0547">Nucleotide-binding</keyword>
<evidence type="ECO:0000256" key="1">
    <source>
        <dbReference type="ARBA" id="ARBA00012494"/>
    </source>
</evidence>
<dbReference type="GO" id="GO:0003968">
    <property type="term" value="F:RNA-directed RNA polymerase activity"/>
    <property type="evidence" value="ECO:0007669"/>
    <property type="project" value="UniProtKB-KW"/>
</dbReference>
<feature type="binding site" evidence="9">
    <location>
        <position position="443"/>
    </location>
    <ligand>
        <name>Mg(2+)</name>
        <dbReference type="ChEBI" id="CHEBI:18420"/>
        <label>2</label>
    </ligand>
</feature>
<name>A0A8S5L5Q6_9VIRU</name>
<dbReference type="GO" id="GO:0039694">
    <property type="term" value="P:viral RNA genome replication"/>
    <property type="evidence" value="ECO:0007669"/>
    <property type="project" value="InterPro"/>
</dbReference>
<dbReference type="Pfam" id="PF03431">
    <property type="entry name" value="RNA_replicase_B"/>
    <property type="match status" value="1"/>
</dbReference>
<dbReference type="Proteomes" id="UP000676514">
    <property type="component" value="Segment"/>
</dbReference>
<dbReference type="RefSeq" id="YP_010770798.1">
    <property type="nucleotide sequence ID" value="NC_074393.1"/>
</dbReference>